<sequence length="242" mass="27531">MAVTQVLNYHDVQLYDSDVALFATRQWLNDNAINFYLQFLTHDALNGGAVADLLLMDPAVVSCMMLQCDDDDEYEDLGRGLTLDSKRVCFIPMNDNDQFGGESTHWSLLVYRRDERTFAHYDSSSGHNAHAAKRIMAEFEKMLRLCGAVDGHAAKATFVDVRETPQQRNGYDCGMYVLVITEYLCRKYVHEQQQQRGDGGNAEPMPSMQAFVTPERVTRTRLEMPALVQRLRREQQAAGGHR</sequence>
<dbReference type="Gene3D" id="3.40.395.10">
    <property type="entry name" value="Adenoviral Proteinase, Chain A"/>
    <property type="match status" value="1"/>
</dbReference>
<dbReference type="SUPFAM" id="SSF54001">
    <property type="entry name" value="Cysteine proteinases"/>
    <property type="match status" value="1"/>
</dbReference>
<reference evidence="7" key="1">
    <citation type="journal article" date="2010" name="Genome Biol.">
        <title>Genome sequence of the necrotrophic plant pathogen Pythium ultimum reveals original pathogenicity mechanisms and effector repertoire.</title>
        <authorList>
            <person name="Levesque C.A."/>
            <person name="Brouwer H."/>
            <person name="Cano L."/>
            <person name="Hamilton J.P."/>
            <person name="Holt C."/>
            <person name="Huitema E."/>
            <person name="Raffaele S."/>
            <person name="Robideau G.P."/>
            <person name="Thines M."/>
            <person name="Win J."/>
            <person name="Zerillo M.M."/>
            <person name="Beakes G.W."/>
            <person name="Boore J.L."/>
            <person name="Busam D."/>
            <person name="Dumas B."/>
            <person name="Ferriera S."/>
            <person name="Fuerstenberg S.I."/>
            <person name="Gachon C.M."/>
            <person name="Gaulin E."/>
            <person name="Govers F."/>
            <person name="Grenville-Briggs L."/>
            <person name="Horner N."/>
            <person name="Hostetler J."/>
            <person name="Jiang R.H."/>
            <person name="Johnson J."/>
            <person name="Krajaejun T."/>
            <person name="Lin H."/>
            <person name="Meijer H.J."/>
            <person name="Moore B."/>
            <person name="Morris P."/>
            <person name="Phuntmart V."/>
            <person name="Puiu D."/>
            <person name="Shetty J."/>
            <person name="Stajich J.E."/>
            <person name="Tripathy S."/>
            <person name="Wawra S."/>
            <person name="van West P."/>
            <person name="Whitty B.R."/>
            <person name="Coutinho P.M."/>
            <person name="Henrissat B."/>
            <person name="Martin F."/>
            <person name="Thomas P.D."/>
            <person name="Tyler B.M."/>
            <person name="De Vries R.P."/>
            <person name="Kamoun S."/>
            <person name="Yandell M."/>
            <person name="Tisserat N."/>
            <person name="Buell C.R."/>
        </authorList>
    </citation>
    <scope>NUCLEOTIDE SEQUENCE</scope>
    <source>
        <strain evidence="7">DAOM:BR144</strain>
    </source>
</reference>
<dbReference type="EnsemblProtists" id="PYU1_T014516">
    <property type="protein sequence ID" value="PYU1_T014516"/>
    <property type="gene ID" value="PYU1_G014485"/>
</dbReference>
<keyword evidence="4" id="KW-0788">Thiol protease</keyword>
<proteinExistence type="inferred from homology"/>
<dbReference type="InterPro" id="IPR038765">
    <property type="entry name" value="Papain-like_cys_pep_sf"/>
</dbReference>
<evidence type="ECO:0000256" key="4">
    <source>
        <dbReference type="ARBA" id="ARBA00022807"/>
    </source>
</evidence>
<evidence type="ECO:0000256" key="1">
    <source>
        <dbReference type="ARBA" id="ARBA00005234"/>
    </source>
</evidence>
<dbReference type="PANTHER" id="PTHR46468:SF1">
    <property type="entry name" value="SENTRIN-SPECIFIC PROTEASE 8"/>
    <property type="match status" value="1"/>
</dbReference>
<dbReference type="GO" id="GO:0019784">
    <property type="term" value="F:deNEDDylase activity"/>
    <property type="evidence" value="ECO:0007669"/>
    <property type="project" value="InterPro"/>
</dbReference>
<dbReference type="OMA" id="GFYFEYL"/>
<dbReference type="Pfam" id="PF02902">
    <property type="entry name" value="Peptidase_C48"/>
    <property type="match status" value="1"/>
</dbReference>
<keyword evidence="3" id="KW-0378">Hydrolase</keyword>
<dbReference type="GO" id="GO:0000338">
    <property type="term" value="P:protein deneddylation"/>
    <property type="evidence" value="ECO:0007669"/>
    <property type="project" value="TreeGrafter"/>
</dbReference>
<evidence type="ECO:0000313" key="7">
    <source>
        <dbReference type="Proteomes" id="UP000019132"/>
    </source>
</evidence>
<reference evidence="7" key="2">
    <citation type="submission" date="2010-04" db="EMBL/GenBank/DDBJ databases">
        <authorList>
            <person name="Buell R."/>
            <person name="Hamilton J."/>
            <person name="Hostetler J."/>
        </authorList>
    </citation>
    <scope>NUCLEOTIDE SEQUENCE [LARGE SCALE GENOMIC DNA]</scope>
    <source>
        <strain evidence="7">DAOM:BR144</strain>
    </source>
</reference>
<keyword evidence="2" id="KW-0645">Protease</keyword>
<dbReference type="GO" id="GO:0006508">
    <property type="term" value="P:proteolysis"/>
    <property type="evidence" value="ECO:0007669"/>
    <property type="project" value="UniProtKB-KW"/>
</dbReference>
<dbReference type="AlphaFoldDB" id="K3XBB7"/>
<dbReference type="PANTHER" id="PTHR46468">
    <property type="entry name" value="SENTRIN-SPECIFIC PROTEASE 8"/>
    <property type="match status" value="1"/>
</dbReference>
<reference evidence="6" key="3">
    <citation type="submission" date="2015-02" db="UniProtKB">
        <authorList>
            <consortium name="EnsemblProtists"/>
        </authorList>
    </citation>
    <scope>IDENTIFICATION</scope>
    <source>
        <strain evidence="6">DAOM BR144</strain>
    </source>
</reference>
<organism evidence="6 7">
    <name type="scientific">Globisporangium ultimum (strain ATCC 200006 / CBS 805.95 / DAOM BR144)</name>
    <name type="common">Pythium ultimum</name>
    <dbReference type="NCBI Taxonomy" id="431595"/>
    <lineage>
        <taxon>Eukaryota</taxon>
        <taxon>Sar</taxon>
        <taxon>Stramenopiles</taxon>
        <taxon>Oomycota</taxon>
        <taxon>Peronosporomycetes</taxon>
        <taxon>Pythiales</taxon>
        <taxon>Pythiaceae</taxon>
        <taxon>Globisporangium</taxon>
    </lineage>
</organism>
<dbReference type="eggNOG" id="KOG3246">
    <property type="taxonomic scope" value="Eukaryota"/>
</dbReference>
<keyword evidence="7" id="KW-1185">Reference proteome</keyword>
<comment type="similarity">
    <text evidence="1">Belongs to the peptidase C48 family.</text>
</comment>
<feature type="domain" description="Ubiquitin-like protease family profile" evidence="5">
    <location>
        <begin position="12"/>
        <end position="184"/>
    </location>
</feature>
<accession>K3XBB7</accession>
<dbReference type="InParanoid" id="K3XBB7"/>
<dbReference type="HOGENOM" id="CLU_043678_3_1_1"/>
<evidence type="ECO:0000259" key="5">
    <source>
        <dbReference type="PROSITE" id="PS50600"/>
    </source>
</evidence>
<name>K3XBB7_GLOUD</name>
<dbReference type="InterPro" id="IPR003653">
    <property type="entry name" value="Peptidase_C48_C"/>
</dbReference>
<dbReference type="VEuPathDB" id="FungiDB:PYU1_G014485"/>
<evidence type="ECO:0000256" key="3">
    <source>
        <dbReference type="ARBA" id="ARBA00022801"/>
    </source>
</evidence>
<dbReference type="STRING" id="431595.K3XBB7"/>
<evidence type="ECO:0000256" key="2">
    <source>
        <dbReference type="ARBA" id="ARBA00022670"/>
    </source>
</evidence>
<dbReference type="EMBL" id="GL376575">
    <property type="status" value="NOT_ANNOTATED_CDS"/>
    <property type="molecule type" value="Genomic_DNA"/>
</dbReference>
<dbReference type="PROSITE" id="PS50600">
    <property type="entry name" value="ULP_PROTEASE"/>
    <property type="match status" value="1"/>
</dbReference>
<protein>
    <recommendedName>
        <fullName evidence="5">Ubiquitin-like protease family profile domain-containing protein</fullName>
    </recommendedName>
</protein>
<dbReference type="InterPro" id="IPR044613">
    <property type="entry name" value="Nep1/2-like"/>
</dbReference>
<dbReference type="Proteomes" id="UP000019132">
    <property type="component" value="Unassembled WGS sequence"/>
</dbReference>
<dbReference type="GO" id="GO:0008234">
    <property type="term" value="F:cysteine-type peptidase activity"/>
    <property type="evidence" value="ECO:0007669"/>
    <property type="project" value="UniProtKB-KW"/>
</dbReference>
<evidence type="ECO:0000313" key="6">
    <source>
        <dbReference type="EnsemblProtists" id="PYU1_T014516"/>
    </source>
</evidence>